<accession>A0A8J3PN15</accession>
<dbReference type="InterPro" id="IPR007159">
    <property type="entry name" value="SpoVT-AbrB_dom"/>
</dbReference>
<evidence type="ECO:0000256" key="2">
    <source>
        <dbReference type="SAM" id="MobiDB-lite"/>
    </source>
</evidence>
<dbReference type="InterPro" id="IPR037914">
    <property type="entry name" value="SpoVT-AbrB_sf"/>
</dbReference>
<proteinExistence type="predicted"/>
<dbReference type="EMBL" id="BONU01000032">
    <property type="protein sequence ID" value="GIG75482.1"/>
    <property type="molecule type" value="Genomic_DNA"/>
</dbReference>
<keyword evidence="1" id="KW-0238">DNA-binding</keyword>
<feature type="compositionally biased region" description="Basic and acidic residues" evidence="2">
    <location>
        <begin position="71"/>
        <end position="88"/>
    </location>
</feature>
<reference evidence="4" key="1">
    <citation type="submission" date="2021-01" db="EMBL/GenBank/DDBJ databases">
        <title>Whole genome shotgun sequence of Planosporangium flavigriseum NBRC 105377.</title>
        <authorList>
            <person name="Komaki H."/>
            <person name="Tamura T."/>
        </authorList>
    </citation>
    <scope>NUCLEOTIDE SEQUENCE</scope>
    <source>
        <strain evidence="4">NBRC 105377</strain>
    </source>
</reference>
<dbReference type="PROSITE" id="PS51740">
    <property type="entry name" value="SPOVT_ABRB"/>
    <property type="match status" value="1"/>
</dbReference>
<dbReference type="SMART" id="SM00966">
    <property type="entry name" value="SpoVT_AbrB"/>
    <property type="match status" value="1"/>
</dbReference>
<organism evidence="4 5">
    <name type="scientific">Planosporangium flavigriseum</name>
    <dbReference type="NCBI Taxonomy" id="373681"/>
    <lineage>
        <taxon>Bacteria</taxon>
        <taxon>Bacillati</taxon>
        <taxon>Actinomycetota</taxon>
        <taxon>Actinomycetes</taxon>
        <taxon>Micromonosporales</taxon>
        <taxon>Micromonosporaceae</taxon>
        <taxon>Planosporangium</taxon>
    </lineage>
</organism>
<feature type="domain" description="SpoVT-AbrB" evidence="3">
    <location>
        <begin position="4"/>
        <end position="50"/>
    </location>
</feature>
<evidence type="ECO:0000259" key="3">
    <source>
        <dbReference type="PROSITE" id="PS51740"/>
    </source>
</evidence>
<dbReference type="GO" id="GO:0003677">
    <property type="term" value="F:DNA binding"/>
    <property type="evidence" value="ECO:0007669"/>
    <property type="project" value="UniProtKB-UniRule"/>
</dbReference>
<dbReference type="NCBIfam" id="TIGR01439">
    <property type="entry name" value="lp_hng_hel_AbrB"/>
    <property type="match status" value="1"/>
</dbReference>
<name>A0A8J3PN15_9ACTN</name>
<dbReference type="Proteomes" id="UP000653674">
    <property type="component" value="Unassembled WGS sequence"/>
</dbReference>
<keyword evidence="5" id="KW-1185">Reference proteome</keyword>
<gene>
    <name evidence="4" type="ORF">Pfl04_38860</name>
</gene>
<sequence>MSKILESKVSAEGRISIPADIRHRLGLQPGDRVQFLLDEDGVRLVTARSLAEAVWARNTGGDALDAGEAIRAAREADDRGTDRDDRPLDAGPTDAEEDKVLASLFPAA</sequence>
<evidence type="ECO:0000313" key="5">
    <source>
        <dbReference type="Proteomes" id="UP000653674"/>
    </source>
</evidence>
<evidence type="ECO:0000313" key="4">
    <source>
        <dbReference type="EMBL" id="GIG75482.1"/>
    </source>
</evidence>
<protein>
    <recommendedName>
        <fullName evidence="3">SpoVT-AbrB domain-containing protein</fullName>
    </recommendedName>
</protein>
<dbReference type="RefSeq" id="WP_168079213.1">
    <property type="nucleotide sequence ID" value="NZ_BAAAQJ010000009.1"/>
</dbReference>
<feature type="region of interest" description="Disordered" evidence="2">
    <location>
        <begin position="70"/>
        <end position="108"/>
    </location>
</feature>
<dbReference type="SUPFAM" id="SSF89447">
    <property type="entry name" value="AbrB/MazE/MraZ-like"/>
    <property type="match status" value="1"/>
</dbReference>
<dbReference type="Gene3D" id="2.10.260.10">
    <property type="match status" value="1"/>
</dbReference>
<dbReference type="AlphaFoldDB" id="A0A8J3PN15"/>
<evidence type="ECO:0000256" key="1">
    <source>
        <dbReference type="PROSITE-ProRule" id="PRU01076"/>
    </source>
</evidence>
<dbReference type="Pfam" id="PF04014">
    <property type="entry name" value="MazE_antitoxin"/>
    <property type="match status" value="1"/>
</dbReference>
<comment type="caution">
    <text evidence="4">The sequence shown here is derived from an EMBL/GenBank/DDBJ whole genome shotgun (WGS) entry which is preliminary data.</text>
</comment>